<name>A0A1N7SHJ8_9BURK</name>
<evidence type="ECO:0000256" key="1">
    <source>
        <dbReference type="SAM" id="MobiDB-lite"/>
    </source>
</evidence>
<organism evidence="2 3">
    <name type="scientific">Paraburkholderia ribeironis</name>
    <dbReference type="NCBI Taxonomy" id="1247936"/>
    <lineage>
        <taxon>Bacteria</taxon>
        <taxon>Pseudomonadati</taxon>
        <taxon>Pseudomonadota</taxon>
        <taxon>Betaproteobacteria</taxon>
        <taxon>Burkholderiales</taxon>
        <taxon>Burkholderiaceae</taxon>
        <taxon>Paraburkholderia</taxon>
    </lineage>
</organism>
<dbReference type="AlphaFoldDB" id="A0A1N7SHJ8"/>
<dbReference type="EMBL" id="CYGX02000069">
    <property type="protein sequence ID" value="SIT46816.1"/>
    <property type="molecule type" value="Genomic_DNA"/>
</dbReference>
<evidence type="ECO:0000313" key="3">
    <source>
        <dbReference type="Proteomes" id="UP000187012"/>
    </source>
</evidence>
<evidence type="ECO:0000313" key="2">
    <source>
        <dbReference type="EMBL" id="SIT46816.1"/>
    </source>
</evidence>
<dbReference type="Proteomes" id="UP000187012">
    <property type="component" value="Unassembled WGS sequence"/>
</dbReference>
<feature type="region of interest" description="Disordered" evidence="1">
    <location>
        <begin position="1"/>
        <end position="31"/>
    </location>
</feature>
<protein>
    <submittedName>
        <fullName evidence="2">Uncharacterized protein</fullName>
    </submittedName>
</protein>
<keyword evidence="3" id="KW-1185">Reference proteome</keyword>
<gene>
    <name evidence="2" type="ORF">BN2475_690077</name>
</gene>
<sequence>MRLTPRQPLSSNYFQKVEHSKNRSTTVMASN</sequence>
<accession>A0A1N7SHJ8</accession>
<proteinExistence type="predicted"/>
<reference evidence="2 3" key="1">
    <citation type="submission" date="2016-12" db="EMBL/GenBank/DDBJ databases">
        <authorList>
            <person name="Song W.-J."/>
            <person name="Kurnit D.M."/>
        </authorList>
    </citation>
    <scope>NUCLEOTIDE SEQUENCE [LARGE SCALE GENOMIC DNA]</scope>
    <source>
        <strain evidence="2 3">STM7296</strain>
    </source>
</reference>